<feature type="transmembrane region" description="Helical" evidence="1">
    <location>
        <begin position="114"/>
        <end position="138"/>
    </location>
</feature>
<feature type="transmembrane region" description="Helical" evidence="1">
    <location>
        <begin position="39"/>
        <end position="61"/>
    </location>
</feature>
<feature type="transmembrane region" description="Helical" evidence="1">
    <location>
        <begin position="176"/>
        <end position="201"/>
    </location>
</feature>
<dbReference type="EMBL" id="BMGH01000001">
    <property type="protein sequence ID" value="GGD17191.1"/>
    <property type="molecule type" value="Genomic_DNA"/>
</dbReference>
<protein>
    <recommendedName>
        <fullName evidence="4">Yip1 domain-containing protein</fullName>
    </recommendedName>
</protein>
<keyword evidence="1" id="KW-0472">Membrane</keyword>
<keyword evidence="3" id="KW-1185">Reference proteome</keyword>
<accession>A0A8J2Y710</accession>
<organism evidence="2 3">
    <name type="scientific">Aquisalinus flavus</name>
    <dbReference type="NCBI Taxonomy" id="1526572"/>
    <lineage>
        <taxon>Bacteria</taxon>
        <taxon>Pseudomonadati</taxon>
        <taxon>Pseudomonadota</taxon>
        <taxon>Alphaproteobacteria</taxon>
        <taxon>Parvularculales</taxon>
        <taxon>Parvularculaceae</taxon>
        <taxon>Aquisalinus</taxon>
    </lineage>
</organism>
<name>A0A8J2Y710_9PROT</name>
<feature type="transmembrane region" description="Helical" evidence="1">
    <location>
        <begin position="81"/>
        <end position="102"/>
    </location>
</feature>
<comment type="caution">
    <text evidence="2">The sequence shown here is derived from an EMBL/GenBank/DDBJ whole genome shotgun (WGS) entry which is preliminary data.</text>
</comment>
<feature type="transmembrane region" description="Helical" evidence="1">
    <location>
        <begin position="144"/>
        <end position="164"/>
    </location>
</feature>
<gene>
    <name evidence="2" type="ORF">GCM10011342_27480</name>
</gene>
<dbReference type="Proteomes" id="UP000613582">
    <property type="component" value="Unassembled WGS sequence"/>
</dbReference>
<keyword evidence="1" id="KW-1133">Transmembrane helix</keyword>
<dbReference type="RefSeq" id="WP_188157864.1">
    <property type="nucleotide sequence ID" value="NZ_BMGH01000001.1"/>
</dbReference>
<dbReference type="AlphaFoldDB" id="A0A8J2Y710"/>
<evidence type="ECO:0000256" key="1">
    <source>
        <dbReference type="SAM" id="Phobius"/>
    </source>
</evidence>
<evidence type="ECO:0000313" key="2">
    <source>
        <dbReference type="EMBL" id="GGD17191.1"/>
    </source>
</evidence>
<reference evidence="2" key="2">
    <citation type="submission" date="2020-09" db="EMBL/GenBank/DDBJ databases">
        <authorList>
            <person name="Sun Q."/>
            <person name="Zhou Y."/>
        </authorList>
    </citation>
    <scope>NUCLEOTIDE SEQUENCE</scope>
    <source>
        <strain evidence="2">CGMCC 1.12921</strain>
    </source>
</reference>
<reference evidence="2" key="1">
    <citation type="journal article" date="2014" name="Int. J. Syst. Evol. Microbiol.">
        <title>Complete genome sequence of Corynebacterium casei LMG S-19264T (=DSM 44701T), isolated from a smear-ripened cheese.</title>
        <authorList>
            <consortium name="US DOE Joint Genome Institute (JGI-PGF)"/>
            <person name="Walter F."/>
            <person name="Albersmeier A."/>
            <person name="Kalinowski J."/>
            <person name="Ruckert C."/>
        </authorList>
    </citation>
    <scope>NUCLEOTIDE SEQUENCE</scope>
    <source>
        <strain evidence="2">CGMCC 1.12921</strain>
    </source>
</reference>
<evidence type="ECO:0000313" key="3">
    <source>
        <dbReference type="Proteomes" id="UP000613582"/>
    </source>
</evidence>
<evidence type="ECO:0008006" key="4">
    <source>
        <dbReference type="Google" id="ProtNLM"/>
    </source>
</evidence>
<keyword evidence="1" id="KW-0812">Transmembrane</keyword>
<proteinExistence type="predicted"/>
<sequence>MITPAYIGSQFRAVLAMARNNPLWRERLDAGADGFYRSLWAVLLGLPVAALILYLSLLLILEIPDFAAEMTLALPLPLLMVVQMLTVAAIRVALIAMLIVLSRSLNKERGMSPLVVAYNWGELMTQLLLALTLILILLTPSPASFAGLLLGVTIFMFYIRWGVLRRALDINIVQTISILVMLSLIGFLVSIVVTGVLRGFIGLFMPLDMVPVDVYFARD</sequence>